<protein>
    <recommendedName>
        <fullName evidence="3">DUF883 domain-containing protein</fullName>
    </recommendedName>
</protein>
<proteinExistence type="predicted"/>
<dbReference type="EMBL" id="CP097649">
    <property type="protein sequence ID" value="URI16635.1"/>
    <property type="molecule type" value="Genomic_DNA"/>
</dbReference>
<dbReference type="RefSeq" id="WP_249750689.1">
    <property type="nucleotide sequence ID" value="NZ_CP097298.1"/>
</dbReference>
<evidence type="ECO:0008006" key="3">
    <source>
        <dbReference type="Google" id="ProtNLM"/>
    </source>
</evidence>
<dbReference type="Proteomes" id="UP001055429">
    <property type="component" value="Chromosome"/>
</dbReference>
<gene>
    <name evidence="1" type="ORF">M8231_06585</name>
</gene>
<evidence type="ECO:0000313" key="1">
    <source>
        <dbReference type="EMBL" id="URI16635.1"/>
    </source>
</evidence>
<organism evidence="1 2">
    <name type="scientific">Brevundimonas albigilva</name>
    <dbReference type="NCBI Taxonomy" id="1312364"/>
    <lineage>
        <taxon>Bacteria</taxon>
        <taxon>Pseudomonadati</taxon>
        <taxon>Pseudomonadota</taxon>
        <taxon>Alphaproteobacteria</taxon>
        <taxon>Caulobacterales</taxon>
        <taxon>Caulobacteraceae</taxon>
        <taxon>Brevundimonas</taxon>
    </lineage>
</organism>
<accession>A0ABY4SR41</accession>
<sequence>MTQTPIAPASPDDIVLEDDSLTHRLDVAADEMIAAGERRSFDRPDSLRGAVKADAARLREGVEDGVVQARERIRQSPERATLYALGIGVILGMLLRR</sequence>
<name>A0ABY4SR41_9CAUL</name>
<evidence type="ECO:0000313" key="2">
    <source>
        <dbReference type="Proteomes" id="UP001055429"/>
    </source>
</evidence>
<keyword evidence="2" id="KW-1185">Reference proteome</keyword>
<reference evidence="1" key="1">
    <citation type="submission" date="2022-05" db="EMBL/GenBank/DDBJ databases">
        <title>Brevundimonas albigilva TT17 genome sequence.</title>
        <authorList>
            <person name="Lee K."/>
            <person name="Son H."/>
        </authorList>
    </citation>
    <scope>NUCLEOTIDE SEQUENCE</scope>
    <source>
        <strain evidence="1">TT17</strain>
    </source>
</reference>